<protein>
    <submittedName>
        <fullName evidence="1">Uncharacterized protein</fullName>
    </submittedName>
</protein>
<proteinExistence type="predicted"/>
<evidence type="ECO:0000313" key="1">
    <source>
        <dbReference type="EMBL" id="GFY12238.1"/>
    </source>
</evidence>
<name>A0A8X6SIV2_TRICX</name>
<comment type="caution">
    <text evidence="1">The sequence shown here is derived from an EMBL/GenBank/DDBJ whole genome shotgun (WGS) entry which is preliminary data.</text>
</comment>
<dbReference type="AlphaFoldDB" id="A0A8X6SIV2"/>
<dbReference type="EMBL" id="BMAU01021313">
    <property type="protein sequence ID" value="GFY12238.1"/>
    <property type="molecule type" value="Genomic_DNA"/>
</dbReference>
<dbReference type="Proteomes" id="UP000887159">
    <property type="component" value="Unassembled WGS sequence"/>
</dbReference>
<accession>A0A8X6SIV2</accession>
<evidence type="ECO:0000313" key="2">
    <source>
        <dbReference type="Proteomes" id="UP000887159"/>
    </source>
</evidence>
<sequence>MEFLELAPKRKEPFVSAEFSQFSFGSLNFLGVSGTSEITVSPTSYRCECNILNIFHGSFHINEISLEFFSPLSSNWQQVPDTASWAASNLKYLSFNCTCSNENLL</sequence>
<organism evidence="1 2">
    <name type="scientific">Trichonephila clavipes</name>
    <name type="common">Golden silk orbweaver</name>
    <name type="synonym">Nephila clavipes</name>
    <dbReference type="NCBI Taxonomy" id="2585209"/>
    <lineage>
        <taxon>Eukaryota</taxon>
        <taxon>Metazoa</taxon>
        <taxon>Ecdysozoa</taxon>
        <taxon>Arthropoda</taxon>
        <taxon>Chelicerata</taxon>
        <taxon>Arachnida</taxon>
        <taxon>Araneae</taxon>
        <taxon>Araneomorphae</taxon>
        <taxon>Entelegynae</taxon>
        <taxon>Araneoidea</taxon>
        <taxon>Nephilidae</taxon>
        <taxon>Trichonephila</taxon>
    </lineage>
</organism>
<reference evidence="1" key="1">
    <citation type="submission" date="2020-08" db="EMBL/GenBank/DDBJ databases">
        <title>Multicomponent nature underlies the extraordinary mechanical properties of spider dragline silk.</title>
        <authorList>
            <person name="Kono N."/>
            <person name="Nakamura H."/>
            <person name="Mori M."/>
            <person name="Yoshida Y."/>
            <person name="Ohtoshi R."/>
            <person name="Malay A.D."/>
            <person name="Moran D.A.P."/>
            <person name="Tomita M."/>
            <person name="Numata K."/>
            <person name="Arakawa K."/>
        </authorList>
    </citation>
    <scope>NUCLEOTIDE SEQUENCE</scope>
</reference>
<gene>
    <name evidence="1" type="ORF">TNCV_283411</name>
</gene>
<keyword evidence="2" id="KW-1185">Reference proteome</keyword>